<dbReference type="Proteomes" id="UP000216538">
    <property type="component" value="Unassembled WGS sequence"/>
</dbReference>
<accession>A0ABX4G817</accession>
<sequence length="76" mass="8120">MTLTDFPAAAPRLDVQRVALPKTPQTSAPEAAPAAAGASPLVCLDIPDHYELMQPELITLLKERVPESVRLSAVET</sequence>
<evidence type="ECO:0000313" key="1">
    <source>
        <dbReference type="EMBL" id="OZT73892.1"/>
    </source>
</evidence>
<dbReference type="EMBL" id="NPEY01000008">
    <property type="protein sequence ID" value="OZT73892.1"/>
    <property type="molecule type" value="Genomic_DNA"/>
</dbReference>
<dbReference type="PROSITE" id="PS50077">
    <property type="entry name" value="HEAT_REPEAT"/>
    <property type="match status" value="1"/>
</dbReference>
<dbReference type="InterPro" id="IPR021133">
    <property type="entry name" value="HEAT_type_2"/>
</dbReference>
<keyword evidence="2" id="KW-1185">Reference proteome</keyword>
<proteinExistence type="predicted"/>
<evidence type="ECO:0000313" key="2">
    <source>
        <dbReference type="Proteomes" id="UP000216538"/>
    </source>
</evidence>
<protein>
    <submittedName>
        <fullName evidence="1">Uncharacterized protein</fullName>
    </submittedName>
</protein>
<reference evidence="1 2" key="1">
    <citation type="submission" date="2017-07" db="EMBL/GenBank/DDBJ databases">
        <title>Shotgun whole genome sequences of three halophilic bacterial isolates.</title>
        <authorList>
            <person name="Pozzo T."/>
            <person name="Higdon S.M."/>
            <person name="Quillaguaman J."/>
        </authorList>
    </citation>
    <scope>NUCLEOTIDE SEQUENCE [LARGE SCALE GENOMIC DNA]</scope>
    <source>
        <strain evidence="1 2">LC1</strain>
    </source>
</reference>
<organism evidence="1 2">
    <name type="scientific">Vreelandella boliviensis LC1</name>
    <dbReference type="NCBI Taxonomy" id="1072583"/>
    <lineage>
        <taxon>Bacteria</taxon>
        <taxon>Pseudomonadati</taxon>
        <taxon>Pseudomonadota</taxon>
        <taxon>Gammaproteobacteria</taxon>
        <taxon>Oceanospirillales</taxon>
        <taxon>Halomonadaceae</taxon>
        <taxon>Vreelandella</taxon>
    </lineage>
</organism>
<comment type="caution">
    <text evidence="1">The sequence shown here is derived from an EMBL/GenBank/DDBJ whole genome shotgun (WGS) entry which is preliminary data.</text>
</comment>
<name>A0ABX4G817_9GAMM</name>
<gene>
    <name evidence="1" type="ORF">CE457_12975</name>
</gene>